<proteinExistence type="predicted"/>
<comment type="caution">
    <text evidence="1">The sequence shown here is derived from an EMBL/GenBank/DDBJ whole genome shotgun (WGS) entry which is preliminary data.</text>
</comment>
<organism evidence="1 2">
    <name type="scientific">Larinioides sclopetarius</name>
    <dbReference type="NCBI Taxonomy" id="280406"/>
    <lineage>
        <taxon>Eukaryota</taxon>
        <taxon>Metazoa</taxon>
        <taxon>Ecdysozoa</taxon>
        <taxon>Arthropoda</taxon>
        <taxon>Chelicerata</taxon>
        <taxon>Arachnida</taxon>
        <taxon>Araneae</taxon>
        <taxon>Araneomorphae</taxon>
        <taxon>Entelegynae</taxon>
        <taxon>Araneoidea</taxon>
        <taxon>Araneidae</taxon>
        <taxon>Larinioides</taxon>
    </lineage>
</organism>
<dbReference type="Proteomes" id="UP001497382">
    <property type="component" value="Unassembled WGS sequence"/>
</dbReference>
<sequence length="42" mass="5168">MIFNRTVIQEKVWMEEILLNCSHIKDIFTCSQLQTLFFYRLD</sequence>
<accession>A0AAV1YU23</accession>
<gene>
    <name evidence="1" type="ORF">LARSCL_LOCUS396</name>
</gene>
<keyword evidence="2" id="KW-1185">Reference proteome</keyword>
<name>A0AAV1YU23_9ARAC</name>
<evidence type="ECO:0000313" key="2">
    <source>
        <dbReference type="Proteomes" id="UP001497382"/>
    </source>
</evidence>
<reference evidence="1 2" key="1">
    <citation type="submission" date="2024-04" db="EMBL/GenBank/DDBJ databases">
        <authorList>
            <person name="Rising A."/>
            <person name="Reimegard J."/>
            <person name="Sonavane S."/>
            <person name="Akerstrom W."/>
            <person name="Nylinder S."/>
            <person name="Hedman E."/>
            <person name="Kallberg Y."/>
        </authorList>
    </citation>
    <scope>NUCLEOTIDE SEQUENCE [LARGE SCALE GENOMIC DNA]</scope>
</reference>
<dbReference type="AlphaFoldDB" id="A0AAV1YU23"/>
<evidence type="ECO:0000313" key="1">
    <source>
        <dbReference type="EMBL" id="CAL1261442.1"/>
    </source>
</evidence>
<dbReference type="EMBL" id="CAXIEN010000002">
    <property type="protein sequence ID" value="CAL1261442.1"/>
    <property type="molecule type" value="Genomic_DNA"/>
</dbReference>
<protein>
    <submittedName>
        <fullName evidence="1">Uncharacterized protein</fullName>
    </submittedName>
</protein>